<organism evidence="4 5">
    <name type="scientific">Actinocorallia longicatena</name>
    <dbReference type="NCBI Taxonomy" id="111803"/>
    <lineage>
        <taxon>Bacteria</taxon>
        <taxon>Bacillati</taxon>
        <taxon>Actinomycetota</taxon>
        <taxon>Actinomycetes</taxon>
        <taxon>Streptosporangiales</taxon>
        <taxon>Thermomonosporaceae</taxon>
        <taxon>Actinocorallia</taxon>
    </lineage>
</organism>
<feature type="domain" description="DUF6801" evidence="3">
    <location>
        <begin position="44"/>
        <end position="203"/>
    </location>
</feature>
<keyword evidence="2" id="KW-0732">Signal</keyword>
<dbReference type="RefSeq" id="WP_344827064.1">
    <property type="nucleotide sequence ID" value="NZ_BAAAUV010000005.1"/>
</dbReference>
<feature type="region of interest" description="Disordered" evidence="1">
    <location>
        <begin position="203"/>
        <end position="272"/>
    </location>
</feature>
<evidence type="ECO:0000256" key="1">
    <source>
        <dbReference type="SAM" id="MobiDB-lite"/>
    </source>
</evidence>
<protein>
    <recommendedName>
        <fullName evidence="3">DUF6801 domain-containing protein</fullName>
    </recommendedName>
</protein>
<name>A0ABP6QAZ4_9ACTN</name>
<feature type="signal peptide" evidence="2">
    <location>
        <begin position="1"/>
        <end position="38"/>
    </location>
</feature>
<reference evidence="5" key="1">
    <citation type="journal article" date="2019" name="Int. J. Syst. Evol. Microbiol.">
        <title>The Global Catalogue of Microorganisms (GCM) 10K type strain sequencing project: providing services to taxonomists for standard genome sequencing and annotation.</title>
        <authorList>
            <consortium name="The Broad Institute Genomics Platform"/>
            <consortium name="The Broad Institute Genome Sequencing Center for Infectious Disease"/>
            <person name="Wu L."/>
            <person name="Ma J."/>
        </authorList>
    </citation>
    <scope>NUCLEOTIDE SEQUENCE [LARGE SCALE GENOMIC DNA]</scope>
    <source>
        <strain evidence="5">JCM 9377</strain>
    </source>
</reference>
<dbReference type="EMBL" id="BAAAUV010000005">
    <property type="protein sequence ID" value="GAA3209232.1"/>
    <property type="molecule type" value="Genomic_DNA"/>
</dbReference>
<feature type="compositionally biased region" description="Pro residues" evidence="1">
    <location>
        <begin position="216"/>
        <end position="266"/>
    </location>
</feature>
<proteinExistence type="predicted"/>
<evidence type="ECO:0000313" key="4">
    <source>
        <dbReference type="EMBL" id="GAA3209232.1"/>
    </source>
</evidence>
<dbReference type="PRINTS" id="PR01217">
    <property type="entry name" value="PRICHEXTENSN"/>
</dbReference>
<dbReference type="InterPro" id="IPR046542">
    <property type="entry name" value="DUF6801"/>
</dbReference>
<dbReference type="Pfam" id="PF20611">
    <property type="entry name" value="DUF6801"/>
    <property type="match status" value="1"/>
</dbReference>
<evidence type="ECO:0000313" key="5">
    <source>
        <dbReference type="Proteomes" id="UP001501237"/>
    </source>
</evidence>
<dbReference type="Proteomes" id="UP001501237">
    <property type="component" value="Unassembled WGS sequence"/>
</dbReference>
<evidence type="ECO:0000259" key="3">
    <source>
        <dbReference type="Pfam" id="PF20611"/>
    </source>
</evidence>
<evidence type="ECO:0000256" key="2">
    <source>
        <dbReference type="SAM" id="SignalP"/>
    </source>
</evidence>
<keyword evidence="5" id="KW-1185">Reference proteome</keyword>
<accession>A0ABP6QAZ4</accession>
<feature type="chain" id="PRO_5047009623" description="DUF6801 domain-containing protein" evidence="2">
    <location>
        <begin position="39"/>
        <end position="428"/>
    </location>
</feature>
<gene>
    <name evidence="4" type="ORF">GCM10010468_26620</name>
</gene>
<comment type="caution">
    <text evidence="4">The sequence shown here is derived from an EMBL/GenBank/DDBJ whole genome shotgun (WGS) entry which is preliminary data.</text>
</comment>
<sequence length="428" mass="43429">MRKEKLRRSATTGLASGAVGGLALGLLGVMGAASPAAAADLDLDFSCNFPIVGVQPVKTHISIPIPAEIEVGQPTGKLPITAVSTINEDTVSGMGLVGGKSLEGKGTSTANITAPTINLNPAIPVSIDPTPVPESGTLNVTAVGSSPSLTFPQVGDIKITVTKLELGPMILRDAAGAPIQLVEGSDTFNAECTIPGGQNTVLATGKVIPKGGGGPTPTPTPPTPTPTPPTPTPTPPTPTPTPPTPTPTPTPPTPTPTPTPPTPTPTPGTKTLKLKGTTHFKHANGKASLKGGIEVKSNASTGKFTAALKLDDTTGTFLLWGVLPAKAGLKFTPVGDVTGKSSKGVITARSRLDVWVPHVKLFGFDIGGGSGCHLKSPVTLNLKSRSKYDPTLSATYTLPKFKNCGDLTGLINKVAPGKGNTVKIWPTG</sequence>